<keyword evidence="2 6" id="KW-0238">DNA-binding</keyword>
<proteinExistence type="predicted"/>
<dbReference type="PANTHER" id="PTHR30204">
    <property type="entry name" value="REDOX-CYCLING DRUG-SENSING TRANSCRIPTIONAL ACTIVATOR SOXR"/>
    <property type="match status" value="1"/>
</dbReference>
<evidence type="ECO:0000313" key="6">
    <source>
        <dbReference type="EMBL" id="SEK63817.1"/>
    </source>
</evidence>
<dbReference type="Pfam" id="PF13411">
    <property type="entry name" value="MerR_1"/>
    <property type="match status" value="1"/>
</dbReference>
<dbReference type="SMART" id="SM00422">
    <property type="entry name" value="HTH_MERR"/>
    <property type="match status" value="1"/>
</dbReference>
<gene>
    <name evidence="6" type="ORF">SAMN05660976_00870</name>
</gene>
<dbReference type="GO" id="GO:0003700">
    <property type="term" value="F:DNA-binding transcription factor activity"/>
    <property type="evidence" value="ECO:0007669"/>
    <property type="project" value="InterPro"/>
</dbReference>
<dbReference type="GO" id="GO:0003677">
    <property type="term" value="F:DNA binding"/>
    <property type="evidence" value="ECO:0007669"/>
    <property type="project" value="UniProtKB-KW"/>
</dbReference>
<evidence type="ECO:0000256" key="2">
    <source>
        <dbReference type="ARBA" id="ARBA00023125"/>
    </source>
</evidence>
<reference evidence="6 7" key="1">
    <citation type="submission" date="2016-10" db="EMBL/GenBank/DDBJ databases">
        <authorList>
            <person name="de Groot N.N."/>
        </authorList>
    </citation>
    <scope>NUCLEOTIDE SEQUENCE [LARGE SCALE GENOMIC DNA]</scope>
    <source>
        <strain evidence="6 7">DSM 43357</strain>
    </source>
</reference>
<accession>A0A1H7IQ21</accession>
<dbReference type="InterPro" id="IPR036244">
    <property type="entry name" value="TipA-like_antibiotic-bd"/>
</dbReference>
<evidence type="ECO:0000256" key="4">
    <source>
        <dbReference type="ARBA" id="ARBA00023163"/>
    </source>
</evidence>
<dbReference type="InterPro" id="IPR000551">
    <property type="entry name" value="MerR-type_HTH_dom"/>
</dbReference>
<dbReference type="Gene3D" id="1.10.490.50">
    <property type="entry name" value="Antibiotic binding domain of TipA-like multidrug resistance regulators"/>
    <property type="match status" value="1"/>
</dbReference>
<keyword evidence="4" id="KW-0804">Transcription</keyword>
<dbReference type="CDD" id="cd01106">
    <property type="entry name" value="HTH_TipAL-Mta"/>
    <property type="match status" value="1"/>
</dbReference>
<dbReference type="InterPro" id="IPR012925">
    <property type="entry name" value="TipAS_dom"/>
</dbReference>
<evidence type="ECO:0000259" key="5">
    <source>
        <dbReference type="PROSITE" id="PS50937"/>
    </source>
</evidence>
<dbReference type="RefSeq" id="WP_091098440.1">
    <property type="nucleotide sequence ID" value="NZ_FOBF01000002.1"/>
</dbReference>
<dbReference type="Gene3D" id="1.10.1660.10">
    <property type="match status" value="1"/>
</dbReference>
<dbReference type="PROSITE" id="PS50937">
    <property type="entry name" value="HTH_MERR_2"/>
    <property type="match status" value="1"/>
</dbReference>
<organism evidence="6 7">
    <name type="scientific">Nonomuraea pusilla</name>
    <dbReference type="NCBI Taxonomy" id="46177"/>
    <lineage>
        <taxon>Bacteria</taxon>
        <taxon>Bacillati</taxon>
        <taxon>Actinomycetota</taxon>
        <taxon>Actinomycetes</taxon>
        <taxon>Streptosporangiales</taxon>
        <taxon>Streptosporangiaceae</taxon>
        <taxon>Nonomuraea</taxon>
    </lineage>
</organism>
<dbReference type="Proteomes" id="UP000198953">
    <property type="component" value="Unassembled WGS sequence"/>
</dbReference>
<keyword evidence="3" id="KW-0010">Activator</keyword>
<dbReference type="EMBL" id="FOBF01000002">
    <property type="protein sequence ID" value="SEK63817.1"/>
    <property type="molecule type" value="Genomic_DNA"/>
</dbReference>
<dbReference type="Pfam" id="PF07739">
    <property type="entry name" value="TipAS"/>
    <property type="match status" value="1"/>
</dbReference>
<dbReference type="PRINTS" id="PR00040">
    <property type="entry name" value="HTHMERR"/>
</dbReference>
<dbReference type="SUPFAM" id="SSF46955">
    <property type="entry name" value="Putative DNA-binding domain"/>
    <property type="match status" value="1"/>
</dbReference>
<dbReference type="SUPFAM" id="SSF89082">
    <property type="entry name" value="Antibiotic binding domain of TipA-like multidrug resistance regulators"/>
    <property type="match status" value="1"/>
</dbReference>
<evidence type="ECO:0000313" key="7">
    <source>
        <dbReference type="Proteomes" id="UP000198953"/>
    </source>
</evidence>
<dbReference type="PROSITE" id="PS00552">
    <property type="entry name" value="HTH_MERR_1"/>
    <property type="match status" value="1"/>
</dbReference>
<sequence length="255" mass="28865">MSLSVGQAARLAGVTVRTLHHYDEIGLLSPSERTAAGYRRYGDADLVRLQQILLYRELGFPLEEIAVILDAPHTDELTHLRRQHELLTRKAERLHEVIAAVERAMQARTLGLNLTPQERLEVFGGFRPSDHEAEAERRWGGGERYEQSRRRVASYTRADWLEIKAEAQALGRDLAAACRAGLPADGPDAMDLAERHRGHISRWFYDCGYEVHRALGDMYVEDPRFTAVYEDLAPGLAGYLRRAIHANARSRSRPT</sequence>
<dbReference type="PANTHER" id="PTHR30204:SF90">
    <property type="entry name" value="HTH-TYPE TRANSCRIPTIONAL ACTIVATOR MTA"/>
    <property type="match status" value="1"/>
</dbReference>
<keyword evidence="7" id="KW-1185">Reference proteome</keyword>
<feature type="domain" description="HTH merR-type" evidence="5">
    <location>
        <begin position="1"/>
        <end position="71"/>
    </location>
</feature>
<dbReference type="OrthoDB" id="9809391at2"/>
<evidence type="ECO:0000256" key="3">
    <source>
        <dbReference type="ARBA" id="ARBA00023159"/>
    </source>
</evidence>
<dbReference type="AlphaFoldDB" id="A0A1H7IQ21"/>
<protein>
    <submittedName>
        <fullName evidence="6">DNA-binding transcriptional regulator, MerR family</fullName>
    </submittedName>
</protein>
<dbReference type="InterPro" id="IPR009061">
    <property type="entry name" value="DNA-bd_dom_put_sf"/>
</dbReference>
<evidence type="ECO:0000256" key="1">
    <source>
        <dbReference type="ARBA" id="ARBA00023015"/>
    </source>
</evidence>
<keyword evidence="1" id="KW-0805">Transcription regulation</keyword>
<dbReference type="InterPro" id="IPR047057">
    <property type="entry name" value="MerR_fam"/>
</dbReference>
<dbReference type="STRING" id="46177.SAMN05660976_00870"/>
<name>A0A1H7IQ21_9ACTN</name>